<dbReference type="RefSeq" id="XP_045141144.1">
    <property type="nucleotide sequence ID" value="XM_045285209.1"/>
</dbReference>
<evidence type="ECO:0000313" key="2">
    <source>
        <dbReference type="RefSeq" id="XP_045141144.1"/>
    </source>
</evidence>
<evidence type="ECO:0000313" key="1">
    <source>
        <dbReference type="Proteomes" id="UP000694863"/>
    </source>
</evidence>
<reference evidence="2" key="1">
    <citation type="submission" date="2025-08" db="UniProtKB">
        <authorList>
            <consortium name="RefSeq"/>
        </authorList>
    </citation>
    <scope>IDENTIFICATION</scope>
</reference>
<proteinExistence type="predicted"/>
<accession>A0AC55CQY8</accession>
<protein>
    <submittedName>
        <fullName evidence="2">Cardiomyopathy-associated protein 5-like</fullName>
    </submittedName>
</protein>
<organism evidence="1 2">
    <name type="scientific">Echinops telfairi</name>
    <name type="common">Lesser hedgehog tenrec</name>
    <dbReference type="NCBI Taxonomy" id="9371"/>
    <lineage>
        <taxon>Eukaryota</taxon>
        <taxon>Metazoa</taxon>
        <taxon>Chordata</taxon>
        <taxon>Craniata</taxon>
        <taxon>Vertebrata</taxon>
        <taxon>Euteleostomi</taxon>
        <taxon>Mammalia</taxon>
        <taxon>Eutheria</taxon>
        <taxon>Afrotheria</taxon>
        <taxon>Tenrecidae</taxon>
        <taxon>Tenrecinae</taxon>
        <taxon>Echinops</taxon>
    </lineage>
</organism>
<name>A0AC55CQY8_ECHTE</name>
<keyword evidence="1" id="KW-1185">Reference proteome</keyword>
<gene>
    <name evidence="2" type="primary">LOC123521101</name>
</gene>
<dbReference type="Proteomes" id="UP000694863">
    <property type="component" value="Unplaced"/>
</dbReference>
<sequence length="159" mass="17856">MTFTKIAKARQKETFKQPFRVPSVLGEQLPACGQHYWETTVTDCPAYRLGICSSSAVQAGAVAQGETSWYMHCSEPQRYTFFYSGIVSNVHVTERPARVGILLDHNNQRLLFLNAESGQLLFTIRHRFNEGVHPAFALEKPGKCTLHLGLEPPDAARHK</sequence>